<proteinExistence type="predicted"/>
<dbReference type="Proteomes" id="UP000265520">
    <property type="component" value="Unassembled WGS sequence"/>
</dbReference>
<feature type="non-terminal residue" evidence="1">
    <location>
        <position position="46"/>
    </location>
</feature>
<reference evidence="1 2" key="1">
    <citation type="journal article" date="2018" name="Front. Plant Sci.">
        <title>Red Clover (Trifolium pratense) and Zigzag Clover (T. medium) - A Picture of Genomic Similarities and Differences.</title>
        <authorList>
            <person name="Dluhosova J."/>
            <person name="Istvanek J."/>
            <person name="Nedelnik J."/>
            <person name="Repkova J."/>
        </authorList>
    </citation>
    <scope>NUCLEOTIDE SEQUENCE [LARGE SCALE GENOMIC DNA]</scope>
    <source>
        <strain evidence="2">cv. 10/8</strain>
        <tissue evidence="1">Leaf</tissue>
    </source>
</reference>
<protein>
    <submittedName>
        <fullName evidence="1">Uncharacterized protein</fullName>
    </submittedName>
</protein>
<comment type="caution">
    <text evidence="1">The sequence shown here is derived from an EMBL/GenBank/DDBJ whole genome shotgun (WGS) entry which is preliminary data.</text>
</comment>
<evidence type="ECO:0000313" key="2">
    <source>
        <dbReference type="Proteomes" id="UP000265520"/>
    </source>
</evidence>
<sequence>MLCNKEMDQRFEIRFLQFGFVQRSRTGSVVMKEKEAVVIGCCDGGG</sequence>
<accession>A0A392RZV4</accession>
<organism evidence="1 2">
    <name type="scientific">Trifolium medium</name>
    <dbReference type="NCBI Taxonomy" id="97028"/>
    <lineage>
        <taxon>Eukaryota</taxon>
        <taxon>Viridiplantae</taxon>
        <taxon>Streptophyta</taxon>
        <taxon>Embryophyta</taxon>
        <taxon>Tracheophyta</taxon>
        <taxon>Spermatophyta</taxon>
        <taxon>Magnoliopsida</taxon>
        <taxon>eudicotyledons</taxon>
        <taxon>Gunneridae</taxon>
        <taxon>Pentapetalae</taxon>
        <taxon>rosids</taxon>
        <taxon>fabids</taxon>
        <taxon>Fabales</taxon>
        <taxon>Fabaceae</taxon>
        <taxon>Papilionoideae</taxon>
        <taxon>50 kb inversion clade</taxon>
        <taxon>NPAAA clade</taxon>
        <taxon>Hologalegina</taxon>
        <taxon>IRL clade</taxon>
        <taxon>Trifolieae</taxon>
        <taxon>Trifolium</taxon>
    </lineage>
</organism>
<name>A0A392RZV4_9FABA</name>
<dbReference type="AlphaFoldDB" id="A0A392RZV4"/>
<evidence type="ECO:0000313" key="1">
    <source>
        <dbReference type="EMBL" id="MCI41106.1"/>
    </source>
</evidence>
<dbReference type="EMBL" id="LXQA010287939">
    <property type="protein sequence ID" value="MCI41106.1"/>
    <property type="molecule type" value="Genomic_DNA"/>
</dbReference>
<keyword evidence="2" id="KW-1185">Reference proteome</keyword>